<proteinExistence type="predicted"/>
<feature type="region of interest" description="Disordered" evidence="1">
    <location>
        <begin position="1"/>
        <end position="54"/>
    </location>
</feature>
<name>A0A0F9KQQ3_9ZZZZ</name>
<feature type="compositionally biased region" description="Pro residues" evidence="1">
    <location>
        <begin position="45"/>
        <end position="54"/>
    </location>
</feature>
<feature type="compositionally biased region" description="Basic and acidic residues" evidence="1">
    <location>
        <begin position="1"/>
        <end position="11"/>
    </location>
</feature>
<comment type="caution">
    <text evidence="2">The sequence shown here is derived from an EMBL/GenBank/DDBJ whole genome shotgun (WGS) entry which is preliminary data.</text>
</comment>
<organism evidence="2">
    <name type="scientific">marine sediment metagenome</name>
    <dbReference type="NCBI Taxonomy" id="412755"/>
    <lineage>
        <taxon>unclassified sequences</taxon>
        <taxon>metagenomes</taxon>
        <taxon>ecological metagenomes</taxon>
    </lineage>
</organism>
<dbReference type="AlphaFoldDB" id="A0A0F9KQQ3"/>
<sequence length="54" mass="5402">MSNRKVGEKPTPRKPKVSSATKIGGGLGGPKAMANAAADGQPVNIPAPPYLSMG</sequence>
<protein>
    <submittedName>
        <fullName evidence="2">Uncharacterized protein</fullName>
    </submittedName>
</protein>
<evidence type="ECO:0000256" key="1">
    <source>
        <dbReference type="SAM" id="MobiDB-lite"/>
    </source>
</evidence>
<accession>A0A0F9KQQ3</accession>
<dbReference type="EMBL" id="LAZR01014380">
    <property type="protein sequence ID" value="KKM17750.1"/>
    <property type="molecule type" value="Genomic_DNA"/>
</dbReference>
<reference evidence="2" key="1">
    <citation type="journal article" date="2015" name="Nature">
        <title>Complex archaea that bridge the gap between prokaryotes and eukaryotes.</title>
        <authorList>
            <person name="Spang A."/>
            <person name="Saw J.H."/>
            <person name="Jorgensen S.L."/>
            <person name="Zaremba-Niedzwiedzka K."/>
            <person name="Martijn J."/>
            <person name="Lind A.E."/>
            <person name="van Eijk R."/>
            <person name="Schleper C."/>
            <person name="Guy L."/>
            <person name="Ettema T.J."/>
        </authorList>
    </citation>
    <scope>NUCLEOTIDE SEQUENCE</scope>
</reference>
<gene>
    <name evidence="2" type="ORF">LCGC14_1672650</name>
</gene>
<evidence type="ECO:0000313" key="2">
    <source>
        <dbReference type="EMBL" id="KKM17750.1"/>
    </source>
</evidence>